<evidence type="ECO:0000313" key="2">
    <source>
        <dbReference type="Proteomes" id="UP001634394"/>
    </source>
</evidence>
<sequence>QFVTDVKECNSGCGFSSVANCTCSEQPLITFKDDNKAACSIKPVHFNQSGSNAYDLILNNTIDLDQDCM</sequence>
<reference evidence="1 2" key="1">
    <citation type="submission" date="2024-11" db="EMBL/GenBank/DDBJ databases">
        <title>Chromosome-level genome assembly of the freshwater bivalve Anodonta woodiana.</title>
        <authorList>
            <person name="Chen X."/>
        </authorList>
    </citation>
    <scope>NUCLEOTIDE SEQUENCE [LARGE SCALE GENOMIC DNA]</scope>
    <source>
        <strain evidence="1">MN2024</strain>
        <tissue evidence="1">Gills</tissue>
    </source>
</reference>
<name>A0ABD3WS37_SINWO</name>
<dbReference type="Proteomes" id="UP001634394">
    <property type="component" value="Unassembled WGS sequence"/>
</dbReference>
<evidence type="ECO:0008006" key="3">
    <source>
        <dbReference type="Google" id="ProtNLM"/>
    </source>
</evidence>
<dbReference type="EMBL" id="JBJQND010000005">
    <property type="protein sequence ID" value="KAL3876797.1"/>
    <property type="molecule type" value="Genomic_DNA"/>
</dbReference>
<accession>A0ABD3WS37</accession>
<dbReference type="AlphaFoldDB" id="A0ABD3WS37"/>
<feature type="non-terminal residue" evidence="1">
    <location>
        <position position="1"/>
    </location>
</feature>
<protein>
    <recommendedName>
        <fullName evidence="3">Phlebovirus glycoprotein G2 fusion domain-containing protein</fullName>
    </recommendedName>
</protein>
<proteinExistence type="predicted"/>
<comment type="caution">
    <text evidence="1">The sequence shown here is derived from an EMBL/GenBank/DDBJ whole genome shotgun (WGS) entry which is preliminary data.</text>
</comment>
<organism evidence="1 2">
    <name type="scientific">Sinanodonta woodiana</name>
    <name type="common">Chinese pond mussel</name>
    <name type="synonym">Anodonta woodiana</name>
    <dbReference type="NCBI Taxonomy" id="1069815"/>
    <lineage>
        <taxon>Eukaryota</taxon>
        <taxon>Metazoa</taxon>
        <taxon>Spiralia</taxon>
        <taxon>Lophotrochozoa</taxon>
        <taxon>Mollusca</taxon>
        <taxon>Bivalvia</taxon>
        <taxon>Autobranchia</taxon>
        <taxon>Heteroconchia</taxon>
        <taxon>Palaeoheterodonta</taxon>
        <taxon>Unionida</taxon>
        <taxon>Unionoidea</taxon>
        <taxon>Unionidae</taxon>
        <taxon>Unioninae</taxon>
        <taxon>Sinanodonta</taxon>
    </lineage>
</organism>
<feature type="non-terminal residue" evidence="1">
    <location>
        <position position="69"/>
    </location>
</feature>
<keyword evidence="2" id="KW-1185">Reference proteome</keyword>
<gene>
    <name evidence="1" type="ORF">ACJMK2_034591</name>
</gene>
<evidence type="ECO:0000313" key="1">
    <source>
        <dbReference type="EMBL" id="KAL3876797.1"/>
    </source>
</evidence>